<evidence type="ECO:0000313" key="3">
    <source>
        <dbReference type="Proteomes" id="UP000192756"/>
    </source>
</evidence>
<keyword evidence="1" id="KW-1133">Transmembrane helix</keyword>
<dbReference type="EMBL" id="FWXT01000001">
    <property type="protein sequence ID" value="SMC46255.1"/>
    <property type="molecule type" value="Genomic_DNA"/>
</dbReference>
<gene>
    <name evidence="2" type="ORF">SAMN04488524_0608</name>
</gene>
<evidence type="ECO:0000313" key="2">
    <source>
        <dbReference type="EMBL" id="SMC46255.1"/>
    </source>
</evidence>
<organism evidence="2 3">
    <name type="scientific">Pedobacter africanus</name>
    <dbReference type="NCBI Taxonomy" id="151894"/>
    <lineage>
        <taxon>Bacteria</taxon>
        <taxon>Pseudomonadati</taxon>
        <taxon>Bacteroidota</taxon>
        <taxon>Sphingobacteriia</taxon>
        <taxon>Sphingobacteriales</taxon>
        <taxon>Sphingobacteriaceae</taxon>
        <taxon>Pedobacter</taxon>
    </lineage>
</organism>
<feature type="transmembrane region" description="Helical" evidence="1">
    <location>
        <begin position="12"/>
        <end position="30"/>
    </location>
</feature>
<dbReference type="AlphaFoldDB" id="A0A1W1ZCU5"/>
<sequence>MTQKTEKLVRTIGLVLITGLVIYAIGAAMYRDLTLSIQLGYDF</sequence>
<keyword evidence="1" id="KW-0812">Transmembrane</keyword>
<evidence type="ECO:0000256" key="1">
    <source>
        <dbReference type="SAM" id="Phobius"/>
    </source>
</evidence>
<dbReference type="Proteomes" id="UP000192756">
    <property type="component" value="Unassembled WGS sequence"/>
</dbReference>
<keyword evidence="3" id="KW-1185">Reference proteome</keyword>
<proteinExistence type="predicted"/>
<reference evidence="3" key="1">
    <citation type="submission" date="2017-04" db="EMBL/GenBank/DDBJ databases">
        <authorList>
            <person name="Varghese N."/>
            <person name="Submissions S."/>
        </authorList>
    </citation>
    <scope>NUCLEOTIDE SEQUENCE [LARGE SCALE GENOMIC DNA]</scope>
    <source>
        <strain evidence="3">DSM 12126</strain>
    </source>
</reference>
<keyword evidence="1" id="KW-0472">Membrane</keyword>
<protein>
    <submittedName>
        <fullName evidence="2">Uncharacterized protein</fullName>
    </submittedName>
</protein>
<name>A0A1W1ZCU5_9SPHI</name>
<accession>A0A1W1ZCU5</accession>
<dbReference type="STRING" id="151894.SAMN04488524_0608"/>